<evidence type="ECO:0000259" key="1">
    <source>
        <dbReference type="Pfam" id="PF14361"/>
    </source>
</evidence>
<dbReference type="AlphaFoldDB" id="C6BVP3"/>
<dbReference type="Pfam" id="PF14361">
    <property type="entry name" value="RsbRD_N"/>
    <property type="match status" value="1"/>
</dbReference>
<gene>
    <name evidence="2" type="ordered locus">Desal_0187</name>
</gene>
<protein>
    <recommendedName>
        <fullName evidence="1">RsbT co-antagonist protein RsbRD N-terminal domain-containing protein</fullName>
    </recommendedName>
</protein>
<keyword evidence="3" id="KW-1185">Reference proteome</keyword>
<sequence length="176" mass="20436">MSLVQKLSERKEDLTAKWYDLVLSSYPKETQEVWRSNKDQFTNPVGVTIKKVTGELFDLILEWKSADDLAKSLEELIKIRTVQDFAPSKALSFVFLFKKLLRDEFMEELKKEGKLDELLAFEARIDNLGLIAFDIYTKNRDLIAQMRIEEVKRSHHMLLRRVNKIEDASAKGAGQV</sequence>
<evidence type="ECO:0000313" key="2">
    <source>
        <dbReference type="EMBL" id="ACS78257.1"/>
    </source>
</evidence>
<dbReference type="STRING" id="526222.Desal_0187"/>
<reference evidence="2 3" key="1">
    <citation type="submission" date="2009-06" db="EMBL/GenBank/DDBJ databases">
        <title>Complete sequence of Desulfovibrio salexigens DSM 2638.</title>
        <authorList>
            <consortium name="US DOE Joint Genome Institute"/>
            <person name="Lucas S."/>
            <person name="Copeland A."/>
            <person name="Lapidus A."/>
            <person name="Glavina del Rio T."/>
            <person name="Tice H."/>
            <person name="Bruce D."/>
            <person name="Goodwin L."/>
            <person name="Pitluck S."/>
            <person name="Munk A.C."/>
            <person name="Brettin T."/>
            <person name="Detter J.C."/>
            <person name="Han C."/>
            <person name="Tapia R."/>
            <person name="Larimer F."/>
            <person name="Land M."/>
            <person name="Hauser L."/>
            <person name="Kyrpides N."/>
            <person name="Anderson I."/>
            <person name="Wall J.D."/>
            <person name="Arkin A.P."/>
            <person name="Dehal P."/>
            <person name="Chivian D."/>
            <person name="Giles B."/>
            <person name="Hazen T.C."/>
        </authorList>
    </citation>
    <scope>NUCLEOTIDE SEQUENCE [LARGE SCALE GENOMIC DNA]</scope>
    <source>
        <strain evidence="3">ATCC 14822 / DSM 2638 / NCIMB 8403 / VKM B-1763</strain>
    </source>
</reference>
<name>C6BVP3_MARSD</name>
<proteinExistence type="predicted"/>
<dbReference type="OrthoDB" id="1724246at2"/>
<dbReference type="Proteomes" id="UP000002601">
    <property type="component" value="Chromosome"/>
</dbReference>
<organism evidence="2 3">
    <name type="scientific">Maridesulfovibrio salexigens (strain ATCC 14822 / DSM 2638 / NCIMB 8403 / VKM B-1763)</name>
    <name type="common">Desulfovibrio salexigens</name>
    <dbReference type="NCBI Taxonomy" id="526222"/>
    <lineage>
        <taxon>Bacteria</taxon>
        <taxon>Pseudomonadati</taxon>
        <taxon>Thermodesulfobacteriota</taxon>
        <taxon>Desulfovibrionia</taxon>
        <taxon>Desulfovibrionales</taxon>
        <taxon>Desulfovibrionaceae</taxon>
        <taxon>Maridesulfovibrio</taxon>
    </lineage>
</organism>
<accession>C6BVP3</accession>
<dbReference type="eggNOG" id="ENOG5032RXU">
    <property type="taxonomic scope" value="Bacteria"/>
</dbReference>
<evidence type="ECO:0000313" key="3">
    <source>
        <dbReference type="Proteomes" id="UP000002601"/>
    </source>
</evidence>
<dbReference type="RefSeq" id="WP_012765783.1">
    <property type="nucleotide sequence ID" value="NC_012881.1"/>
</dbReference>
<feature type="domain" description="RsbT co-antagonist protein RsbRD N-terminal" evidence="1">
    <location>
        <begin position="12"/>
        <end position="150"/>
    </location>
</feature>
<dbReference type="HOGENOM" id="CLU_129910_0_0_7"/>
<dbReference type="EMBL" id="CP001649">
    <property type="protein sequence ID" value="ACS78257.1"/>
    <property type="molecule type" value="Genomic_DNA"/>
</dbReference>
<dbReference type="KEGG" id="dsa:Desal_0187"/>
<dbReference type="InterPro" id="IPR025751">
    <property type="entry name" value="RsbRD_N_dom"/>
</dbReference>